<dbReference type="Pfam" id="PF24864">
    <property type="entry name" value="DUF7730"/>
    <property type="match status" value="1"/>
</dbReference>
<dbReference type="PANTHER" id="PTHR38790:SF4">
    <property type="entry name" value="2EXR DOMAIN-CONTAINING PROTEIN"/>
    <property type="match status" value="1"/>
</dbReference>
<proteinExistence type="predicted"/>
<gene>
    <name evidence="3" type="ORF">ASPCAL05137</name>
</gene>
<name>A0A0U5FXD8_ASPCI</name>
<evidence type="ECO:0000256" key="1">
    <source>
        <dbReference type="SAM" id="MobiDB-lite"/>
    </source>
</evidence>
<dbReference type="OrthoDB" id="515692at2759"/>
<feature type="domain" description="DUF7730" evidence="2">
    <location>
        <begin position="111"/>
        <end position="305"/>
    </location>
</feature>
<keyword evidence="4" id="KW-1185">Reference proteome</keyword>
<feature type="compositionally biased region" description="Polar residues" evidence="1">
    <location>
        <begin position="16"/>
        <end position="43"/>
    </location>
</feature>
<dbReference type="InterPro" id="IPR056632">
    <property type="entry name" value="DUF7730"/>
</dbReference>
<dbReference type="OMA" id="WWHRVCD"/>
<evidence type="ECO:0000259" key="2">
    <source>
        <dbReference type="Pfam" id="PF24864"/>
    </source>
</evidence>
<evidence type="ECO:0000313" key="4">
    <source>
        <dbReference type="Proteomes" id="UP000054771"/>
    </source>
</evidence>
<dbReference type="Proteomes" id="UP000054771">
    <property type="component" value="Unassembled WGS sequence"/>
</dbReference>
<reference evidence="4" key="1">
    <citation type="journal article" date="2016" name="Genome Announc.">
        <title>Draft genome sequences of fungus Aspergillus calidoustus.</title>
        <authorList>
            <person name="Horn F."/>
            <person name="Linde J."/>
            <person name="Mattern D.J."/>
            <person name="Walther G."/>
            <person name="Guthke R."/>
            <person name="Scherlach K."/>
            <person name="Martin K."/>
            <person name="Brakhage A.A."/>
            <person name="Petzke L."/>
            <person name="Valiante V."/>
        </authorList>
    </citation>
    <scope>NUCLEOTIDE SEQUENCE [LARGE SCALE GENOMIC DNA]</scope>
    <source>
        <strain evidence="4">SF006504</strain>
    </source>
</reference>
<evidence type="ECO:0000313" key="3">
    <source>
        <dbReference type="EMBL" id="CEL04003.1"/>
    </source>
</evidence>
<dbReference type="STRING" id="454130.A0A0U5FXD8"/>
<organism evidence="3 4">
    <name type="scientific">Aspergillus calidoustus</name>
    <dbReference type="NCBI Taxonomy" id="454130"/>
    <lineage>
        <taxon>Eukaryota</taxon>
        <taxon>Fungi</taxon>
        <taxon>Dikarya</taxon>
        <taxon>Ascomycota</taxon>
        <taxon>Pezizomycotina</taxon>
        <taxon>Eurotiomycetes</taxon>
        <taxon>Eurotiomycetidae</taxon>
        <taxon>Eurotiales</taxon>
        <taxon>Aspergillaceae</taxon>
        <taxon>Aspergillus</taxon>
        <taxon>Aspergillus subgen. Nidulantes</taxon>
    </lineage>
</organism>
<dbReference type="AlphaFoldDB" id="A0A0U5FXD8"/>
<dbReference type="EMBL" id="CDMC01000004">
    <property type="protein sequence ID" value="CEL04003.1"/>
    <property type="molecule type" value="Genomic_DNA"/>
</dbReference>
<sequence length="385" mass="44157">MVSSDLFQRMFRRGSTRSSSVSPQPGEQPQLLRQGNSTNFRRSPTSERDIPHAQIPSWHRAVLGSPGIRPESCKVKGSRFSASQLPVLAEDHAALFTSLNNGSGTNTELSSQEESPFFTKLPPEIRDIIYVFAFGDRRIHMDFDFQGTSTKRGRWGWWHRVCDDADNCLANKTFVCAETAAAEESMLRHGSVAWLKQGFEYYVSAVNWLRCCKLGYCETLPILYSTNTFVFSHGIDQLHRLNRILPSAHLAMITSLRVEIDVYRACKAIVPPRMHEEFQDFYRGFFNILERRLSGLKELSVAIAGLPNPRQRLEGEETEWKSEDEDQWIGPWEQLAASRRWKRLDIAVPVVWSDELEGVVKKRGKLEQCDRFELRKGVDPFQKGW</sequence>
<feature type="region of interest" description="Disordered" evidence="1">
    <location>
        <begin position="1"/>
        <end position="54"/>
    </location>
</feature>
<dbReference type="PANTHER" id="PTHR38790">
    <property type="entry name" value="2EXR DOMAIN-CONTAINING PROTEIN-RELATED"/>
    <property type="match status" value="1"/>
</dbReference>
<protein>
    <recommendedName>
        <fullName evidence="2">DUF7730 domain-containing protein</fullName>
    </recommendedName>
</protein>
<accession>A0A0U5FXD8</accession>